<accession>A0A975BFG8</accession>
<dbReference type="Proteomes" id="UP000663722">
    <property type="component" value="Chromosome"/>
</dbReference>
<evidence type="ECO:0000313" key="2">
    <source>
        <dbReference type="Proteomes" id="UP000663722"/>
    </source>
</evidence>
<keyword evidence="2" id="KW-1185">Reference proteome</keyword>
<sequence length="40" mass="4664">MFLHRFIDAAVFRVQAGDHFLSTGLIYFYAEPVISTDCRR</sequence>
<dbReference type="AlphaFoldDB" id="A0A975BFG8"/>
<dbReference type="KEGG" id="dmm:dnm_004620"/>
<protein>
    <submittedName>
        <fullName evidence="1">Uncharacterized protein</fullName>
    </submittedName>
</protein>
<name>A0A975BFG8_9BACT</name>
<proteinExistence type="predicted"/>
<dbReference type="EMBL" id="CP061800">
    <property type="protein sequence ID" value="QTA84466.1"/>
    <property type="molecule type" value="Genomic_DNA"/>
</dbReference>
<reference evidence="1" key="1">
    <citation type="journal article" date="2021" name="Microb. Physiol.">
        <title>Proteogenomic Insights into the Physiology of Marine, Sulfate-Reducing, Filamentous Desulfonema limicola and Desulfonema magnum.</title>
        <authorList>
            <person name="Schnaars V."/>
            <person name="Wohlbrand L."/>
            <person name="Scheve S."/>
            <person name="Hinrichs C."/>
            <person name="Reinhardt R."/>
            <person name="Rabus R."/>
        </authorList>
    </citation>
    <scope>NUCLEOTIDE SEQUENCE</scope>
    <source>
        <strain evidence="1">4be13</strain>
    </source>
</reference>
<gene>
    <name evidence="1" type="ORF">dnm_004620</name>
</gene>
<organism evidence="1 2">
    <name type="scientific">Desulfonema magnum</name>
    <dbReference type="NCBI Taxonomy" id="45655"/>
    <lineage>
        <taxon>Bacteria</taxon>
        <taxon>Pseudomonadati</taxon>
        <taxon>Thermodesulfobacteriota</taxon>
        <taxon>Desulfobacteria</taxon>
        <taxon>Desulfobacterales</taxon>
        <taxon>Desulfococcaceae</taxon>
        <taxon>Desulfonema</taxon>
    </lineage>
</organism>
<evidence type="ECO:0000313" key="1">
    <source>
        <dbReference type="EMBL" id="QTA84466.1"/>
    </source>
</evidence>